<dbReference type="AlphaFoldDB" id="A0A8H6IA89"/>
<keyword evidence="7" id="KW-1185">Reference proteome</keyword>
<proteinExistence type="predicted"/>
<keyword evidence="2 4" id="KW-0863">Zinc-finger</keyword>
<evidence type="ECO:0000259" key="5">
    <source>
        <dbReference type="PROSITE" id="PS50865"/>
    </source>
</evidence>
<dbReference type="OrthoDB" id="2862222at2759"/>
<comment type="caution">
    <text evidence="6">The sequence shown here is derived from an EMBL/GenBank/DDBJ whole genome shotgun (WGS) entry which is preliminary data.</text>
</comment>
<dbReference type="EMBL" id="JACGCI010000012">
    <property type="protein sequence ID" value="KAF6760418.1"/>
    <property type="molecule type" value="Genomic_DNA"/>
</dbReference>
<accession>A0A8H6IA89</accession>
<keyword evidence="3" id="KW-0862">Zinc</keyword>
<evidence type="ECO:0000313" key="6">
    <source>
        <dbReference type="EMBL" id="KAF6760418.1"/>
    </source>
</evidence>
<reference evidence="6 7" key="1">
    <citation type="submission" date="2020-07" db="EMBL/GenBank/DDBJ databases">
        <title>Comparative genomics of pyrophilous fungi reveals a link between fire events and developmental genes.</title>
        <authorList>
            <consortium name="DOE Joint Genome Institute"/>
            <person name="Steindorff A.S."/>
            <person name="Carver A."/>
            <person name="Calhoun S."/>
            <person name="Stillman K."/>
            <person name="Liu H."/>
            <person name="Lipzen A."/>
            <person name="Pangilinan J."/>
            <person name="Labutti K."/>
            <person name="Bruns T.D."/>
            <person name="Grigoriev I.V."/>
        </authorList>
    </citation>
    <scope>NUCLEOTIDE SEQUENCE [LARGE SCALE GENOMIC DNA]</scope>
    <source>
        <strain evidence="6 7">CBS 144469</strain>
    </source>
</reference>
<dbReference type="SUPFAM" id="SSF144232">
    <property type="entry name" value="HIT/MYND zinc finger-like"/>
    <property type="match status" value="1"/>
</dbReference>
<dbReference type="Pfam" id="PF01753">
    <property type="entry name" value="zf-MYND"/>
    <property type="match status" value="1"/>
</dbReference>
<protein>
    <recommendedName>
        <fullName evidence="5">MYND-type domain-containing protein</fullName>
    </recommendedName>
</protein>
<evidence type="ECO:0000313" key="7">
    <source>
        <dbReference type="Proteomes" id="UP000521943"/>
    </source>
</evidence>
<evidence type="ECO:0000256" key="3">
    <source>
        <dbReference type="ARBA" id="ARBA00022833"/>
    </source>
</evidence>
<gene>
    <name evidence="6" type="ORF">DFP72DRAFT_1062798</name>
</gene>
<evidence type="ECO:0000256" key="1">
    <source>
        <dbReference type="ARBA" id="ARBA00022723"/>
    </source>
</evidence>
<dbReference type="Proteomes" id="UP000521943">
    <property type="component" value="Unassembled WGS sequence"/>
</dbReference>
<evidence type="ECO:0000256" key="4">
    <source>
        <dbReference type="PROSITE-ProRule" id="PRU00134"/>
    </source>
</evidence>
<dbReference type="GO" id="GO:0008270">
    <property type="term" value="F:zinc ion binding"/>
    <property type="evidence" value="ECO:0007669"/>
    <property type="project" value="UniProtKB-KW"/>
</dbReference>
<dbReference type="PROSITE" id="PS50865">
    <property type="entry name" value="ZF_MYND_2"/>
    <property type="match status" value="1"/>
</dbReference>
<keyword evidence="1" id="KW-0479">Metal-binding</keyword>
<name>A0A8H6IA89_9AGAR</name>
<evidence type="ECO:0000256" key="2">
    <source>
        <dbReference type="ARBA" id="ARBA00022771"/>
    </source>
</evidence>
<sequence length="662" mass="74037">MAQVQATTTPGECLARRLLANSATGAVSNLQALVHSYPYHHSDLRPFQLVMSLLRDSPSSYPSLRSRVPDEHTPEPLTRALVCLDIIHHVARATLPSPLSYGPFSQMLQEHWSTILSWLTFSLEYPGEMIPMIPRERVILPAMYFLTDYGARPPFAPNTIEDWETVVDLVFRTWSGEFNQGTTLTKVTVATVEFFDSCLCLGGSAKAAVLDLFFDLNRAQSFFKSFATQLTALNPDADETPSGAHSVLLMHEFYIYLVECLSKTPNWMEIWKSIVKEGALKAYTSTSFTLLLSVPVFVPWWRVAQVGKLLRVVEENTEGILSRVARLSRADLAPLLGDCIRSMGTHDGASELMIVGHLRYLASYLPYHSVSQAVIQSLERQYAARPWARPPLSIAGWNLFHSTLRLCTLSAAKRNAYYAFACDNIKHLALQIQENSPSGEDFTSRRVCAGCRTVFYCSAECQSDDWKSLHRDECASAARFLKSRRMSQQWFPWGSKRNPGALLINTFNLLYLIGIEVGHAGAVTILDWTLGAPAHAESRSRDDYLASITGRSPSYARARLDAIISTASAETGTRLVEATFRHGRERIHVLATLREGHWPGGYTFLNGVGTIRYAVLFLIVDISRLSYTITCQKETILKQTSDIHCRLRTSFAIVCNCPIFDS</sequence>
<dbReference type="Gene3D" id="6.10.140.2220">
    <property type="match status" value="1"/>
</dbReference>
<dbReference type="InterPro" id="IPR002893">
    <property type="entry name" value="Znf_MYND"/>
</dbReference>
<organism evidence="6 7">
    <name type="scientific">Ephemerocybe angulata</name>
    <dbReference type="NCBI Taxonomy" id="980116"/>
    <lineage>
        <taxon>Eukaryota</taxon>
        <taxon>Fungi</taxon>
        <taxon>Dikarya</taxon>
        <taxon>Basidiomycota</taxon>
        <taxon>Agaricomycotina</taxon>
        <taxon>Agaricomycetes</taxon>
        <taxon>Agaricomycetidae</taxon>
        <taxon>Agaricales</taxon>
        <taxon>Agaricineae</taxon>
        <taxon>Psathyrellaceae</taxon>
        <taxon>Ephemerocybe</taxon>
    </lineage>
</organism>
<feature type="domain" description="MYND-type" evidence="5">
    <location>
        <begin position="419"/>
        <end position="474"/>
    </location>
</feature>